<dbReference type="PANTHER" id="PTHR36453">
    <property type="entry name" value="SECRETED PROTEIN-RELATED"/>
    <property type="match status" value="1"/>
</dbReference>
<protein>
    <submittedName>
        <fullName evidence="2">Right-handed parallel beta-helix repeat-containing protein</fullName>
    </submittedName>
</protein>
<dbReference type="Pfam" id="PF13229">
    <property type="entry name" value="Beta_helix"/>
    <property type="match status" value="1"/>
</dbReference>
<comment type="caution">
    <text evidence="2">The sequence shown here is derived from an EMBL/GenBank/DDBJ whole genome shotgun (WGS) entry which is preliminary data.</text>
</comment>
<organism evidence="2 3">
    <name type="scientific">Cohnella cellulosilytica</name>
    <dbReference type="NCBI Taxonomy" id="986710"/>
    <lineage>
        <taxon>Bacteria</taxon>
        <taxon>Bacillati</taxon>
        <taxon>Bacillota</taxon>
        <taxon>Bacilli</taxon>
        <taxon>Bacillales</taxon>
        <taxon>Paenibacillaceae</taxon>
        <taxon>Cohnella</taxon>
    </lineage>
</organism>
<proteinExistence type="predicted"/>
<gene>
    <name evidence="2" type="ORF">ACFQMJ_34650</name>
</gene>
<dbReference type="InterPro" id="IPR006626">
    <property type="entry name" value="PbH1"/>
</dbReference>
<accession>A0ABW2FP57</accession>
<sequence length="696" mass="77811">MTTTLILHVAEDGCDGWSGITSAPNKAGTDGPLATIEEARDRIRAIRKAGKLHSPVEVLIHAGRYSFTETLRFEEQDLGNEQTPVTYRAAGDGEAILAGGIRLDQYKMQDNGIARFSLTEAGYAGLRFRQLFCNGIRQPMARYPSYDPEQPYTGGYLYVDGPDVDLNEDGHGRKDGFICRDPRLKGWSRIDEIELFVFPRTNYCNDIVRLKSYDPETGEVTLAEPTAYEIYPGDRFYFRNVREELDSAGEWYLDKQAEALYLNPPAPLEEVAVTVPLVENLIEVSGRPKPAEDFNIEKIDWTDSGGEIRLAQHPERTTGGFIAFEGLTVEGCNGAGIVFRNVRGCRVRQCEIRGTGNVGVLLLGGIDCSVADCEIRDTGNHGVYASGGVRSPFMGRHACRHEIRNNYVHHTGVFTKNSAGIAMNGVGIVAAHNEIHDGPRWGILSRGSDNRIEYNRIHHVNLETSDTAAIYLVDRDFSMNGTRILYNRIHDVLGYSEEKWRSHGLTYGIYLDDYTSGVEVRGNLTYRTLGGGAYIHAGQDNIIENNMFLETNAELAHFRRWEAEREYRAMGTHGLGLRRNVFRNNILASRQATAKMYLFSNCATEDHLPDIDGNTFEHNFVWLYGREISVEVERRDGQRDSLSLPSWQALGWDAGTRAADPLIADLDAENFRLAEESPALAAGFVPLPLERMGRQP</sequence>
<reference evidence="3" key="1">
    <citation type="journal article" date="2019" name="Int. J. Syst. Evol. Microbiol.">
        <title>The Global Catalogue of Microorganisms (GCM) 10K type strain sequencing project: providing services to taxonomists for standard genome sequencing and annotation.</title>
        <authorList>
            <consortium name="The Broad Institute Genomics Platform"/>
            <consortium name="The Broad Institute Genome Sequencing Center for Infectious Disease"/>
            <person name="Wu L."/>
            <person name="Ma J."/>
        </authorList>
    </citation>
    <scope>NUCLEOTIDE SEQUENCE [LARGE SCALE GENOMIC DNA]</scope>
    <source>
        <strain evidence="3">KCTC 12907</strain>
    </source>
</reference>
<evidence type="ECO:0000313" key="3">
    <source>
        <dbReference type="Proteomes" id="UP001596378"/>
    </source>
</evidence>
<feature type="domain" description="Right handed beta helix" evidence="1">
    <location>
        <begin position="335"/>
        <end position="523"/>
    </location>
</feature>
<dbReference type="PANTHER" id="PTHR36453:SF1">
    <property type="entry name" value="RIGHT HANDED BETA HELIX DOMAIN-CONTAINING PROTEIN"/>
    <property type="match status" value="1"/>
</dbReference>
<dbReference type="EMBL" id="JBHTAI010000040">
    <property type="protein sequence ID" value="MFC7153694.1"/>
    <property type="molecule type" value="Genomic_DNA"/>
</dbReference>
<dbReference type="SUPFAM" id="SSF51126">
    <property type="entry name" value="Pectin lyase-like"/>
    <property type="match status" value="1"/>
</dbReference>
<dbReference type="RefSeq" id="WP_378051817.1">
    <property type="nucleotide sequence ID" value="NZ_JBHMDN010000037.1"/>
</dbReference>
<evidence type="ECO:0000259" key="1">
    <source>
        <dbReference type="Pfam" id="PF13229"/>
    </source>
</evidence>
<dbReference type="SMART" id="SM00710">
    <property type="entry name" value="PbH1"/>
    <property type="match status" value="7"/>
</dbReference>
<dbReference type="InterPro" id="IPR011050">
    <property type="entry name" value="Pectin_lyase_fold/virulence"/>
</dbReference>
<dbReference type="Gene3D" id="2.160.20.10">
    <property type="entry name" value="Single-stranded right-handed beta-helix, Pectin lyase-like"/>
    <property type="match status" value="2"/>
</dbReference>
<keyword evidence="3" id="KW-1185">Reference proteome</keyword>
<dbReference type="Proteomes" id="UP001596378">
    <property type="component" value="Unassembled WGS sequence"/>
</dbReference>
<evidence type="ECO:0000313" key="2">
    <source>
        <dbReference type="EMBL" id="MFC7153694.1"/>
    </source>
</evidence>
<name>A0ABW2FP57_9BACL</name>
<dbReference type="InterPro" id="IPR012334">
    <property type="entry name" value="Pectin_lyas_fold"/>
</dbReference>
<dbReference type="InterPro" id="IPR039448">
    <property type="entry name" value="Beta_helix"/>
</dbReference>